<evidence type="ECO:0000256" key="1">
    <source>
        <dbReference type="SAM" id="Coils"/>
    </source>
</evidence>
<protein>
    <submittedName>
        <fullName evidence="2">Uncharacterized protein</fullName>
    </submittedName>
</protein>
<evidence type="ECO:0000313" key="2">
    <source>
        <dbReference type="EMBL" id="MCC2210777.1"/>
    </source>
</evidence>
<organism evidence="2 3">
    <name type="scientific">Hominilimicola fabiformis</name>
    <dbReference type="NCBI Taxonomy" id="2885356"/>
    <lineage>
        <taxon>Bacteria</taxon>
        <taxon>Bacillati</taxon>
        <taxon>Bacillota</taxon>
        <taxon>Clostridia</taxon>
        <taxon>Eubacteriales</taxon>
        <taxon>Oscillospiraceae</taxon>
        <taxon>Hominilimicola</taxon>
    </lineage>
</organism>
<sequence>MNNLMKEVGELQNNYQKLRDERRMTKKAICDLVIPFRDKYNLTDLQALQIARNELSMSEIAELLN</sequence>
<evidence type="ECO:0000313" key="3">
    <source>
        <dbReference type="Proteomes" id="UP001198242"/>
    </source>
</evidence>
<reference evidence="2 3" key="1">
    <citation type="submission" date="2021-10" db="EMBL/GenBank/DDBJ databases">
        <title>Anaerobic single-cell dispensing facilitates the cultivation of human gut bacteria.</title>
        <authorList>
            <person name="Afrizal A."/>
        </authorList>
    </citation>
    <scope>NUCLEOTIDE SEQUENCE [LARGE SCALE GENOMIC DNA]</scope>
    <source>
        <strain evidence="2 3">CLA-AA-H232</strain>
    </source>
</reference>
<feature type="coiled-coil region" evidence="1">
    <location>
        <begin position="1"/>
        <end position="28"/>
    </location>
</feature>
<keyword evidence="3" id="KW-1185">Reference proteome</keyword>
<dbReference type="EMBL" id="JAJEQM010000010">
    <property type="protein sequence ID" value="MCC2210777.1"/>
    <property type="molecule type" value="Genomic_DNA"/>
</dbReference>
<dbReference type="RefSeq" id="WP_308456508.1">
    <property type="nucleotide sequence ID" value="NZ_JAJEQM010000010.1"/>
</dbReference>
<gene>
    <name evidence="2" type="ORF">LKE05_08240</name>
</gene>
<accession>A0AAE3DZ16</accession>
<dbReference type="AlphaFoldDB" id="A0AAE3DZ16"/>
<name>A0AAE3DZ16_9FIRM</name>
<dbReference type="Proteomes" id="UP001198242">
    <property type="component" value="Unassembled WGS sequence"/>
</dbReference>
<keyword evidence="1" id="KW-0175">Coiled coil</keyword>
<comment type="caution">
    <text evidence="2">The sequence shown here is derived from an EMBL/GenBank/DDBJ whole genome shotgun (WGS) entry which is preliminary data.</text>
</comment>
<proteinExistence type="predicted"/>